<evidence type="ECO:0000313" key="8">
    <source>
        <dbReference type="Proteomes" id="UP000035368"/>
    </source>
</evidence>
<keyword evidence="3 5" id="KW-1133">Transmembrane helix</keyword>
<reference evidence="7 8" key="1">
    <citation type="submission" date="2015-05" db="EMBL/GenBank/DDBJ databases">
        <title>Complete genome sequence of Corynebacterium epidermidicanis DSM 45586, isolated from the skin of a dog suffering from pruritus.</title>
        <authorList>
            <person name="Ruckert C."/>
            <person name="Albersmeier A."/>
            <person name="Winkler A."/>
            <person name="Tauch A."/>
        </authorList>
    </citation>
    <scope>NUCLEOTIDE SEQUENCE [LARGE SCALE GENOMIC DNA]</scope>
    <source>
        <strain evidence="7 8">DSM 45586</strain>
    </source>
</reference>
<keyword evidence="4 5" id="KW-0472">Membrane</keyword>
<dbReference type="STRING" id="1050174.CEPID_02780"/>
<dbReference type="KEGG" id="cei:CEPID_02780"/>
<dbReference type="AlphaFoldDB" id="A0A0G3GMH6"/>
<feature type="transmembrane region" description="Helical" evidence="5">
    <location>
        <begin position="220"/>
        <end position="241"/>
    </location>
</feature>
<sequence length="264" mass="28597">MAPLGNQDNFYTRLNLDPSASSEELGILLAGRDAQFDQYGVPPEAPERRETMVAYGILSKEENRRLYDEAILNHRPLQQYELEHLANFGAWPVIAQPFAAPSYAAHVPEVATPQSPSGPPYAFALPMRASMGMRIWMSVIDTFLAMMLGGAGAVAVEGAGGMFEIAVFGIVMVAYFLVSEVWLGASPAKMMYGYTVRDIDTGKKLTLAQAAKRNWWRLSCLVPGVGPVISGIAALVLVSTITPANGQLGSHDRLGGAEVVRRNR</sequence>
<gene>
    <name evidence="7" type="ORF">CEPID_02780</name>
</gene>
<evidence type="ECO:0000259" key="6">
    <source>
        <dbReference type="Pfam" id="PF06271"/>
    </source>
</evidence>
<feature type="transmembrane region" description="Helical" evidence="5">
    <location>
        <begin position="135"/>
        <end position="156"/>
    </location>
</feature>
<dbReference type="RefSeq" id="WP_052843326.1">
    <property type="nucleotide sequence ID" value="NZ_CP011541.1"/>
</dbReference>
<dbReference type="GO" id="GO:0016020">
    <property type="term" value="C:membrane"/>
    <property type="evidence" value="ECO:0007669"/>
    <property type="project" value="UniProtKB-SubCell"/>
</dbReference>
<name>A0A0G3GMH6_9CORY</name>
<dbReference type="InterPro" id="IPR010432">
    <property type="entry name" value="RDD"/>
</dbReference>
<keyword evidence="2 5" id="KW-0812">Transmembrane</keyword>
<protein>
    <recommendedName>
        <fullName evidence="6">RDD domain-containing protein</fullName>
    </recommendedName>
</protein>
<evidence type="ECO:0000256" key="5">
    <source>
        <dbReference type="SAM" id="Phobius"/>
    </source>
</evidence>
<dbReference type="OrthoDB" id="4426559at2"/>
<dbReference type="Pfam" id="PF06271">
    <property type="entry name" value="RDD"/>
    <property type="match status" value="1"/>
</dbReference>
<dbReference type="PATRIC" id="fig|1050174.4.peg.564"/>
<organism evidence="7 8">
    <name type="scientific">Corynebacterium epidermidicanis</name>
    <dbReference type="NCBI Taxonomy" id="1050174"/>
    <lineage>
        <taxon>Bacteria</taxon>
        <taxon>Bacillati</taxon>
        <taxon>Actinomycetota</taxon>
        <taxon>Actinomycetes</taxon>
        <taxon>Mycobacteriales</taxon>
        <taxon>Corynebacteriaceae</taxon>
        <taxon>Corynebacterium</taxon>
    </lineage>
</organism>
<evidence type="ECO:0000256" key="4">
    <source>
        <dbReference type="ARBA" id="ARBA00023136"/>
    </source>
</evidence>
<dbReference type="Proteomes" id="UP000035368">
    <property type="component" value="Chromosome"/>
</dbReference>
<keyword evidence="8" id="KW-1185">Reference proteome</keyword>
<evidence type="ECO:0000256" key="2">
    <source>
        <dbReference type="ARBA" id="ARBA00022692"/>
    </source>
</evidence>
<evidence type="ECO:0000256" key="3">
    <source>
        <dbReference type="ARBA" id="ARBA00022989"/>
    </source>
</evidence>
<proteinExistence type="predicted"/>
<accession>A0A0G3GMH6</accession>
<evidence type="ECO:0000256" key="1">
    <source>
        <dbReference type="ARBA" id="ARBA00004141"/>
    </source>
</evidence>
<evidence type="ECO:0000313" key="7">
    <source>
        <dbReference type="EMBL" id="AKK02436.1"/>
    </source>
</evidence>
<feature type="domain" description="RDD" evidence="6">
    <location>
        <begin position="129"/>
        <end position="255"/>
    </location>
</feature>
<comment type="subcellular location">
    <subcellularLocation>
        <location evidence="1">Membrane</location>
        <topology evidence="1">Multi-pass membrane protein</topology>
    </subcellularLocation>
</comment>
<feature type="transmembrane region" description="Helical" evidence="5">
    <location>
        <begin position="162"/>
        <end position="183"/>
    </location>
</feature>
<dbReference type="EMBL" id="CP011541">
    <property type="protein sequence ID" value="AKK02436.1"/>
    <property type="molecule type" value="Genomic_DNA"/>
</dbReference>